<comment type="caution">
    <text evidence="1">The sequence shown here is derived from an EMBL/GenBank/DDBJ whole genome shotgun (WGS) entry which is preliminary data.</text>
</comment>
<sequence length="490" mass="55211">MNAQDYFICATEENTTPDPIGVYTASTDENVLKNFPPVVFNIYYWQVNEANGNNNDPLTEAKVLESVAHLNIKFNPLNIFFKYRGFGSLDSPPFVPLVIYGENGCEVQTDANGNPLPDPNGYGILSRCQRGQLLTYAKSNGYYDPNAFNVYVPYALDDFGGAASGDTVSIMPTVNLNNATIIHELGHNFNLLHTFSGYNGNYCEHVTRNTNDPDFNADTHGDRVVDTAAMPDFLNEYCYFNDLAPSQCRYDNQYGYYYIDKVNCTYTGDNTDCIDEPYQISEQDVRNVMGYSWCKEIFSTGQGIRMQQRIANDPNGNYTAAQTDIASLYEPYKGEYYVSGPSYSLPRPTFQPGFEYRFMECDCDCPEPTDYEDTSFTYTQNVVLSIGKHETDYSKIVHPNHSAIGIKHIDPAFWPQPRRCYDNGNLAPSSGKVTRFNDGVFNTNVTVMQKDSMGINNPNLINELPTGLYEIEENYYDGSKEETVIQKGSN</sequence>
<dbReference type="Proteomes" id="UP000245962">
    <property type="component" value="Unassembled WGS sequence"/>
</dbReference>
<evidence type="ECO:0008006" key="3">
    <source>
        <dbReference type="Google" id="ProtNLM"/>
    </source>
</evidence>
<protein>
    <recommendedName>
        <fullName evidence="3">Peptidase M43 pregnancy-associated plasma-A domain-containing protein</fullName>
    </recommendedName>
</protein>
<evidence type="ECO:0000313" key="2">
    <source>
        <dbReference type="Proteomes" id="UP000245962"/>
    </source>
</evidence>
<dbReference type="EMBL" id="QEHR01000002">
    <property type="protein sequence ID" value="PVW16435.1"/>
    <property type="molecule type" value="Genomic_DNA"/>
</dbReference>
<dbReference type="AlphaFoldDB" id="A0A2U0I5P9"/>
<organism evidence="1 2">
    <name type="scientific">Marixanthomonas spongiae</name>
    <dbReference type="NCBI Taxonomy" id="2174845"/>
    <lineage>
        <taxon>Bacteria</taxon>
        <taxon>Pseudomonadati</taxon>
        <taxon>Bacteroidota</taxon>
        <taxon>Flavobacteriia</taxon>
        <taxon>Flavobacteriales</taxon>
        <taxon>Flavobacteriaceae</taxon>
        <taxon>Marixanthomonas</taxon>
    </lineage>
</organism>
<dbReference type="SUPFAM" id="SSF55486">
    <property type="entry name" value="Metalloproteases ('zincins'), catalytic domain"/>
    <property type="match status" value="1"/>
</dbReference>
<keyword evidence="2" id="KW-1185">Reference proteome</keyword>
<accession>A0A2U0I5P9</accession>
<name>A0A2U0I5P9_9FLAO</name>
<gene>
    <name evidence="1" type="ORF">DDV96_04035</name>
</gene>
<evidence type="ECO:0000313" key="1">
    <source>
        <dbReference type="EMBL" id="PVW16435.1"/>
    </source>
</evidence>
<proteinExistence type="predicted"/>
<reference evidence="1 2" key="1">
    <citation type="submission" date="2018-04" db="EMBL/GenBank/DDBJ databases">
        <title>Marixanthomonas spongiae HN-E44 sp. nov., isolated from a marine sponge.</title>
        <authorList>
            <person name="Luo L."/>
            <person name="Zhuang L."/>
        </authorList>
    </citation>
    <scope>NUCLEOTIDE SEQUENCE [LARGE SCALE GENOMIC DNA]</scope>
    <source>
        <strain evidence="1 2">HN-E44</strain>
    </source>
</reference>
<dbReference type="InterPro" id="IPR024079">
    <property type="entry name" value="MetalloPept_cat_dom_sf"/>
</dbReference>
<dbReference type="GO" id="GO:0008237">
    <property type="term" value="F:metallopeptidase activity"/>
    <property type="evidence" value="ECO:0007669"/>
    <property type="project" value="InterPro"/>
</dbReference>
<dbReference type="Gene3D" id="3.40.390.10">
    <property type="entry name" value="Collagenase (Catalytic Domain)"/>
    <property type="match status" value="1"/>
</dbReference>